<reference evidence="2" key="1">
    <citation type="submission" date="2016-03" db="EMBL/GenBank/DDBJ databases">
        <authorList>
            <person name="Heylen K."/>
            <person name="De Vos P."/>
            <person name="Vekeman B."/>
        </authorList>
    </citation>
    <scope>NUCLEOTIDE SEQUENCE [LARGE SCALE GENOMIC DNA]</scope>
    <source>
        <strain evidence="2">R-45371</strain>
    </source>
</reference>
<name>A0A177M1J3_METMH</name>
<protein>
    <recommendedName>
        <fullName evidence="3">Cytochrome c</fullName>
    </recommendedName>
</protein>
<evidence type="ECO:0000313" key="1">
    <source>
        <dbReference type="EMBL" id="OAH98979.1"/>
    </source>
</evidence>
<evidence type="ECO:0000313" key="2">
    <source>
        <dbReference type="Proteomes" id="UP000077763"/>
    </source>
</evidence>
<sequence>MATEKISLPESGTLKPDHDAANRRIFQIDRTGAQPMKTLYLSAIVLILSACSNQSNQHAHLEGGRIQTGQPALHAVRDNQLRELMDRMDNLMQERFMTEQQLDVERRKYSRQIGEAARNLAANVEIMIAAMPGLQLNAGEQTAFIALANKLRDEMRQLQLITEQNHIDAIPDSLHEINTTCTSCHALFRKLEAR</sequence>
<accession>A0A177M1J3</accession>
<dbReference type="Proteomes" id="UP000077763">
    <property type="component" value="Unassembled WGS sequence"/>
</dbReference>
<organism evidence="1 2">
    <name type="scientific">Methylomonas methanica</name>
    <dbReference type="NCBI Taxonomy" id="421"/>
    <lineage>
        <taxon>Bacteria</taxon>
        <taxon>Pseudomonadati</taxon>
        <taxon>Pseudomonadota</taxon>
        <taxon>Gammaproteobacteria</taxon>
        <taxon>Methylococcales</taxon>
        <taxon>Methylococcaceae</taxon>
        <taxon>Methylomonas</taxon>
    </lineage>
</organism>
<dbReference type="GO" id="GO:0009055">
    <property type="term" value="F:electron transfer activity"/>
    <property type="evidence" value="ECO:0007669"/>
    <property type="project" value="InterPro"/>
</dbReference>
<dbReference type="InterPro" id="IPR010980">
    <property type="entry name" value="Cyt_c/b562"/>
</dbReference>
<proteinExistence type="predicted"/>
<dbReference type="GO" id="GO:0005506">
    <property type="term" value="F:iron ion binding"/>
    <property type="evidence" value="ECO:0007669"/>
    <property type="project" value="InterPro"/>
</dbReference>
<dbReference type="AlphaFoldDB" id="A0A177M1J3"/>
<dbReference type="Gene3D" id="1.20.120.10">
    <property type="entry name" value="Cytochrome c/b562"/>
    <property type="match status" value="1"/>
</dbReference>
<dbReference type="GO" id="GO:0020037">
    <property type="term" value="F:heme binding"/>
    <property type="evidence" value="ECO:0007669"/>
    <property type="project" value="InterPro"/>
</dbReference>
<dbReference type="GO" id="GO:0022900">
    <property type="term" value="P:electron transport chain"/>
    <property type="evidence" value="ECO:0007669"/>
    <property type="project" value="InterPro"/>
</dbReference>
<dbReference type="SUPFAM" id="SSF47175">
    <property type="entry name" value="Cytochromes"/>
    <property type="match status" value="1"/>
</dbReference>
<evidence type="ECO:0008006" key="3">
    <source>
        <dbReference type="Google" id="ProtNLM"/>
    </source>
</evidence>
<comment type="caution">
    <text evidence="1">The sequence shown here is derived from an EMBL/GenBank/DDBJ whole genome shotgun (WGS) entry which is preliminary data.</text>
</comment>
<dbReference type="EMBL" id="LUUH01000085">
    <property type="protein sequence ID" value="OAH98979.1"/>
    <property type="molecule type" value="Genomic_DNA"/>
</dbReference>
<gene>
    <name evidence="1" type="ORF">A1353_21640</name>
</gene>